<evidence type="ECO:0000313" key="3">
    <source>
        <dbReference type="Proteomes" id="UP001231518"/>
    </source>
</evidence>
<comment type="caution">
    <text evidence="2">The sequence shown here is derived from an EMBL/GenBank/DDBJ whole genome shotgun (WGS) entry which is preliminary data.</text>
</comment>
<sequence length="120" mass="14362">MKFLITIALTLALIQLSKSQDDYGDYGDDAELFSYDEAEDRIDDEPKPHYDLKDAPKLFKKFIKDYKKVYKNEKDYNVHYRSFVENLKEINKTIATWSSLFLRTRCQRTPFREQTLRSSF</sequence>
<dbReference type="Proteomes" id="UP001231518">
    <property type="component" value="Chromosome 9"/>
</dbReference>
<gene>
    <name evidence="2" type="ORF">PYW07_017087</name>
</gene>
<protein>
    <submittedName>
        <fullName evidence="2">Uncharacterized protein</fullName>
    </submittedName>
</protein>
<reference evidence="2" key="1">
    <citation type="submission" date="2023-03" db="EMBL/GenBank/DDBJ databases">
        <title>Chromosome-level genomes of two armyworms, Mythimna separata and Mythimna loreyi, provide insights into the biosynthesis and reception of sex pheromones.</title>
        <authorList>
            <person name="Zhao H."/>
        </authorList>
    </citation>
    <scope>NUCLEOTIDE SEQUENCE</scope>
    <source>
        <strain evidence="2">BeijingLab</strain>
        <tissue evidence="2">Pupa</tissue>
    </source>
</reference>
<feature type="chain" id="PRO_5041963463" evidence="1">
    <location>
        <begin position="20"/>
        <end position="120"/>
    </location>
</feature>
<proteinExistence type="predicted"/>
<keyword evidence="3" id="KW-1185">Reference proteome</keyword>
<feature type="signal peptide" evidence="1">
    <location>
        <begin position="1"/>
        <end position="19"/>
    </location>
</feature>
<dbReference type="Gene3D" id="1.10.287.2250">
    <property type="match status" value="1"/>
</dbReference>
<organism evidence="2 3">
    <name type="scientific">Mythimna separata</name>
    <name type="common">Oriental armyworm</name>
    <name type="synonym">Pseudaletia separata</name>
    <dbReference type="NCBI Taxonomy" id="271217"/>
    <lineage>
        <taxon>Eukaryota</taxon>
        <taxon>Metazoa</taxon>
        <taxon>Ecdysozoa</taxon>
        <taxon>Arthropoda</taxon>
        <taxon>Hexapoda</taxon>
        <taxon>Insecta</taxon>
        <taxon>Pterygota</taxon>
        <taxon>Neoptera</taxon>
        <taxon>Endopterygota</taxon>
        <taxon>Lepidoptera</taxon>
        <taxon>Glossata</taxon>
        <taxon>Ditrysia</taxon>
        <taxon>Noctuoidea</taxon>
        <taxon>Noctuidae</taxon>
        <taxon>Noctuinae</taxon>
        <taxon>Hadenini</taxon>
        <taxon>Mythimna</taxon>
    </lineage>
</organism>
<evidence type="ECO:0000313" key="2">
    <source>
        <dbReference type="EMBL" id="KAJ8730049.1"/>
    </source>
</evidence>
<dbReference type="AlphaFoldDB" id="A0AAD7YX21"/>
<dbReference type="EMBL" id="JARGEI010000006">
    <property type="protein sequence ID" value="KAJ8730049.1"/>
    <property type="molecule type" value="Genomic_DNA"/>
</dbReference>
<accession>A0AAD7YX21</accession>
<keyword evidence="1" id="KW-0732">Signal</keyword>
<evidence type="ECO:0000256" key="1">
    <source>
        <dbReference type="SAM" id="SignalP"/>
    </source>
</evidence>
<name>A0AAD7YX21_MYTSE</name>